<accession>A0A2R8BCK2</accession>
<organism evidence="2 3">
    <name type="scientific">Ascidiaceihabitans donghaensis</name>
    <dbReference type="NCBI Taxonomy" id="1510460"/>
    <lineage>
        <taxon>Bacteria</taxon>
        <taxon>Pseudomonadati</taxon>
        <taxon>Pseudomonadota</taxon>
        <taxon>Alphaproteobacteria</taxon>
        <taxon>Rhodobacterales</taxon>
        <taxon>Paracoccaceae</taxon>
        <taxon>Ascidiaceihabitans</taxon>
    </lineage>
</organism>
<evidence type="ECO:0000313" key="2">
    <source>
        <dbReference type="EMBL" id="SPH20786.1"/>
    </source>
</evidence>
<dbReference type="EMBL" id="OMOR01000001">
    <property type="protein sequence ID" value="SPH20786.1"/>
    <property type="molecule type" value="Genomic_DNA"/>
</dbReference>
<name>A0A2R8BCK2_9RHOB</name>
<gene>
    <name evidence="2" type="ORF">ASD8599_01527</name>
</gene>
<protein>
    <submittedName>
        <fullName evidence="2">Uncharacterized protein</fullName>
    </submittedName>
</protein>
<dbReference type="OrthoDB" id="7725599at2"/>
<feature type="signal peptide" evidence="1">
    <location>
        <begin position="1"/>
        <end position="31"/>
    </location>
</feature>
<evidence type="ECO:0000256" key="1">
    <source>
        <dbReference type="SAM" id="SignalP"/>
    </source>
</evidence>
<dbReference type="AlphaFoldDB" id="A0A2R8BCK2"/>
<evidence type="ECO:0000313" key="3">
    <source>
        <dbReference type="Proteomes" id="UP000244880"/>
    </source>
</evidence>
<sequence length="150" mass="16163">MPSRFGKDGFFKRLKPVAVAMALMCASAVPAASAGFLWDCKLSDYARSKGWIASTIGFVDDGSGAVQVVDPLILHYNKVALQGQVLRNDAKRLIVKWTLSGGEKEGGGTYGDFDYRASISKANGKIQLTAKPRQFDSGLRSGGLCTRRTK</sequence>
<keyword evidence="3" id="KW-1185">Reference proteome</keyword>
<dbReference type="RefSeq" id="WP_108827944.1">
    <property type="nucleotide sequence ID" value="NZ_OMOR01000001.1"/>
</dbReference>
<dbReference type="Proteomes" id="UP000244880">
    <property type="component" value="Unassembled WGS sequence"/>
</dbReference>
<proteinExistence type="predicted"/>
<keyword evidence="1" id="KW-0732">Signal</keyword>
<reference evidence="2 3" key="1">
    <citation type="submission" date="2018-03" db="EMBL/GenBank/DDBJ databases">
        <authorList>
            <person name="Keele B.F."/>
        </authorList>
    </citation>
    <scope>NUCLEOTIDE SEQUENCE [LARGE SCALE GENOMIC DNA]</scope>
    <source>
        <strain evidence="2 3">CECT 8599</strain>
    </source>
</reference>
<feature type="chain" id="PRO_5015343087" evidence="1">
    <location>
        <begin position="32"/>
        <end position="150"/>
    </location>
</feature>